<keyword evidence="6 8" id="KW-1133">Transmembrane helix</keyword>
<evidence type="ECO:0000256" key="2">
    <source>
        <dbReference type="ARBA" id="ARBA00008566"/>
    </source>
</evidence>
<feature type="transmembrane region" description="Helical" evidence="8">
    <location>
        <begin position="20"/>
        <end position="41"/>
    </location>
</feature>
<gene>
    <name evidence="9" type="ORF">CPB84DRAFT_1704821</name>
</gene>
<feature type="transmembrane region" description="Helical" evidence="8">
    <location>
        <begin position="124"/>
        <end position="149"/>
    </location>
</feature>
<feature type="transmembrane region" description="Helical" evidence="8">
    <location>
        <begin position="47"/>
        <end position="70"/>
    </location>
</feature>
<dbReference type="GO" id="GO:0000319">
    <property type="term" value="F:sulfite transmembrane transporter activity"/>
    <property type="evidence" value="ECO:0007669"/>
    <property type="project" value="TreeGrafter"/>
</dbReference>
<dbReference type="GO" id="GO:0005886">
    <property type="term" value="C:plasma membrane"/>
    <property type="evidence" value="ECO:0007669"/>
    <property type="project" value="UniProtKB-SubCell"/>
</dbReference>
<evidence type="ECO:0000256" key="3">
    <source>
        <dbReference type="ARBA" id="ARBA00022448"/>
    </source>
</evidence>
<evidence type="ECO:0000256" key="8">
    <source>
        <dbReference type="SAM" id="Phobius"/>
    </source>
</evidence>
<keyword evidence="5 8" id="KW-0812">Transmembrane</keyword>
<dbReference type="PANTHER" id="PTHR31686:SF1">
    <property type="entry name" value="SULFITE EFFLUX PUMP SSU1"/>
    <property type="match status" value="1"/>
</dbReference>
<keyword evidence="4" id="KW-1003">Cell membrane</keyword>
<feature type="transmembrane region" description="Helical" evidence="8">
    <location>
        <begin position="280"/>
        <end position="309"/>
    </location>
</feature>
<dbReference type="Proteomes" id="UP000724874">
    <property type="component" value="Unassembled WGS sequence"/>
</dbReference>
<evidence type="ECO:0000256" key="5">
    <source>
        <dbReference type="ARBA" id="ARBA00022692"/>
    </source>
</evidence>
<keyword evidence="3" id="KW-0813">Transport</keyword>
<accession>A0A9P5NWU7</accession>
<protein>
    <submittedName>
        <fullName evidence="9">Voltage-dependent anion channel</fullName>
    </submittedName>
</protein>
<evidence type="ECO:0000256" key="4">
    <source>
        <dbReference type="ARBA" id="ARBA00022475"/>
    </source>
</evidence>
<organism evidence="9 10">
    <name type="scientific">Gymnopilus junonius</name>
    <name type="common">Spectacular rustgill mushroom</name>
    <name type="synonym">Gymnopilus spectabilis subsp. junonius</name>
    <dbReference type="NCBI Taxonomy" id="109634"/>
    <lineage>
        <taxon>Eukaryota</taxon>
        <taxon>Fungi</taxon>
        <taxon>Dikarya</taxon>
        <taxon>Basidiomycota</taxon>
        <taxon>Agaricomycotina</taxon>
        <taxon>Agaricomycetes</taxon>
        <taxon>Agaricomycetidae</taxon>
        <taxon>Agaricales</taxon>
        <taxon>Agaricineae</taxon>
        <taxon>Hymenogastraceae</taxon>
        <taxon>Gymnopilus</taxon>
    </lineage>
</organism>
<dbReference type="CDD" id="cd09318">
    <property type="entry name" value="TDT_SSU1"/>
    <property type="match status" value="1"/>
</dbReference>
<name>A0A9P5NWU7_GYMJU</name>
<dbReference type="InterPro" id="IPR004695">
    <property type="entry name" value="SLAC1/Mae1/Ssu1/TehA"/>
</dbReference>
<comment type="caution">
    <text evidence="9">The sequence shown here is derived from an EMBL/GenBank/DDBJ whole genome shotgun (WGS) entry which is preliminary data.</text>
</comment>
<feature type="transmembrane region" description="Helical" evidence="8">
    <location>
        <begin position="196"/>
        <end position="219"/>
    </location>
</feature>
<reference evidence="9" key="1">
    <citation type="submission" date="2020-11" db="EMBL/GenBank/DDBJ databases">
        <authorList>
            <consortium name="DOE Joint Genome Institute"/>
            <person name="Ahrendt S."/>
            <person name="Riley R."/>
            <person name="Andreopoulos W."/>
            <person name="LaButti K."/>
            <person name="Pangilinan J."/>
            <person name="Ruiz-duenas F.J."/>
            <person name="Barrasa J.M."/>
            <person name="Sanchez-Garcia M."/>
            <person name="Camarero S."/>
            <person name="Miyauchi S."/>
            <person name="Serrano A."/>
            <person name="Linde D."/>
            <person name="Babiker R."/>
            <person name="Drula E."/>
            <person name="Ayuso-Fernandez I."/>
            <person name="Pacheco R."/>
            <person name="Padilla G."/>
            <person name="Ferreira P."/>
            <person name="Barriuso J."/>
            <person name="Kellner H."/>
            <person name="Castanera R."/>
            <person name="Alfaro M."/>
            <person name="Ramirez L."/>
            <person name="Pisabarro A.G."/>
            <person name="Kuo A."/>
            <person name="Tritt A."/>
            <person name="Lipzen A."/>
            <person name="He G."/>
            <person name="Yan M."/>
            <person name="Ng V."/>
            <person name="Cullen D."/>
            <person name="Martin F."/>
            <person name="Rosso M.-N."/>
            <person name="Henrissat B."/>
            <person name="Hibbett D."/>
            <person name="Martinez A.T."/>
            <person name="Grigoriev I.V."/>
        </authorList>
    </citation>
    <scope>NUCLEOTIDE SEQUENCE</scope>
    <source>
        <strain evidence="9">AH 44721</strain>
    </source>
</reference>
<sequence length="419" mass="46672">MLFSTLADIPQILVRRATPALFAIIMGTGAISVLFTIFPYTHGSKPMITLSLIIFFSNLCLFVFFFALVIAKYVHYPQKWSSLLRNPVTSLYCGCFPMGATTLINIAVLVIHTRYHVGGKGFLYFLWSMWWLDVVISFVCCWVGLHFMFTYQKHSLQSMTAMWLLPVVTLIVASSTGGVMAQALQPYSTSYALTTIVVSVFMVAVGLSLALMILTIYLLRLITYGIPPGGTVLSVFLPLGPTSQSGYAVLLIGQAFGTLFPPISGDSQFLQNFNGNSAGVVLDIVCTCIAFVLWSLATMWIIYALLAIYSGLRSSKIVFRVNFWGLIFPNCVYATLTIQLANAFDSGTLRVWGSAYAVAVFLLWMLVALRSLWEMKTFIIHHHPNSGTMDEKIDEFEQQFDRRWIPSHDSARTSITEPP</sequence>
<dbReference type="InterPro" id="IPR038665">
    <property type="entry name" value="Voltage-dep_anion_channel_sf"/>
</dbReference>
<dbReference type="OrthoDB" id="1099at2759"/>
<evidence type="ECO:0000313" key="9">
    <source>
        <dbReference type="EMBL" id="KAF8906557.1"/>
    </source>
</evidence>
<dbReference type="AlphaFoldDB" id="A0A9P5NWU7"/>
<evidence type="ECO:0000256" key="6">
    <source>
        <dbReference type="ARBA" id="ARBA00022989"/>
    </source>
</evidence>
<keyword evidence="7 8" id="KW-0472">Membrane</keyword>
<dbReference type="InterPro" id="IPR051629">
    <property type="entry name" value="Sulfite_efflux_TDT"/>
</dbReference>
<dbReference type="EMBL" id="JADNYJ010000018">
    <property type="protein sequence ID" value="KAF8906557.1"/>
    <property type="molecule type" value="Genomic_DNA"/>
</dbReference>
<proteinExistence type="inferred from homology"/>
<feature type="transmembrane region" description="Helical" evidence="8">
    <location>
        <begin position="161"/>
        <end position="184"/>
    </location>
</feature>
<comment type="subcellular location">
    <subcellularLocation>
        <location evidence="1">Cell membrane</location>
        <topology evidence="1">Multi-pass membrane protein</topology>
    </subcellularLocation>
</comment>
<dbReference type="PANTHER" id="PTHR31686">
    <property type="match status" value="1"/>
</dbReference>
<evidence type="ECO:0000256" key="7">
    <source>
        <dbReference type="ARBA" id="ARBA00023136"/>
    </source>
</evidence>
<feature type="transmembrane region" description="Helical" evidence="8">
    <location>
        <begin position="91"/>
        <end position="112"/>
    </location>
</feature>
<feature type="transmembrane region" description="Helical" evidence="8">
    <location>
        <begin position="353"/>
        <end position="373"/>
    </location>
</feature>
<evidence type="ECO:0000313" key="10">
    <source>
        <dbReference type="Proteomes" id="UP000724874"/>
    </source>
</evidence>
<dbReference type="Pfam" id="PF03595">
    <property type="entry name" value="SLAC1"/>
    <property type="match status" value="1"/>
</dbReference>
<dbReference type="Gene3D" id="1.50.10.150">
    <property type="entry name" value="Voltage-dependent anion channel"/>
    <property type="match status" value="1"/>
</dbReference>
<keyword evidence="10" id="KW-1185">Reference proteome</keyword>
<comment type="similarity">
    <text evidence="2">Belongs to the tellurite-resistance/dicarboxylate transporter (TDT) family.</text>
</comment>
<evidence type="ECO:0000256" key="1">
    <source>
        <dbReference type="ARBA" id="ARBA00004651"/>
    </source>
</evidence>
<feature type="transmembrane region" description="Helical" evidence="8">
    <location>
        <begin position="321"/>
        <end position="341"/>
    </location>
</feature>